<feature type="signal peptide" evidence="1">
    <location>
        <begin position="1"/>
        <end position="26"/>
    </location>
</feature>
<feature type="chain" id="PRO_5017078709" evidence="1">
    <location>
        <begin position="27"/>
        <end position="194"/>
    </location>
</feature>
<proteinExistence type="predicted"/>
<dbReference type="Proteomes" id="UP000255125">
    <property type="component" value="Unassembled WGS sequence"/>
</dbReference>
<reference evidence="2 3" key="1">
    <citation type="submission" date="2018-06" db="EMBL/GenBank/DDBJ databases">
        <authorList>
            <consortium name="Pathogen Informatics"/>
            <person name="Doyle S."/>
        </authorList>
    </citation>
    <scope>NUCLEOTIDE SEQUENCE [LARGE SCALE GENOMIC DNA]</scope>
    <source>
        <strain evidence="2 3">NCTC10392</strain>
    </source>
</reference>
<dbReference type="OrthoDB" id="7026399at2"/>
<protein>
    <submittedName>
        <fullName evidence="2">Uncharacterized protein</fullName>
    </submittedName>
</protein>
<accession>A0A379IBZ3</accession>
<gene>
    <name evidence="2" type="ORF">NCTC10392_02296</name>
</gene>
<dbReference type="AlphaFoldDB" id="A0A379IBZ3"/>
<evidence type="ECO:0000313" key="3">
    <source>
        <dbReference type="Proteomes" id="UP000255125"/>
    </source>
</evidence>
<sequence>MLSLSNTAARLALALTVSLGASPLFAAAKPDTAKPDDFQIVSTLDGKFTFTLPKGYVADALPAGAQAKGNAGANGTMYINQASKSVVVVAQTLRNDGIDLKDDEPLFLDSAAEGFLKDVGTSLPDYKKLAQKKLLIKGVGLRQIDGTASMGGGKTLNSVFLAGSGNRLLVIQAISRAEDVTGHELLVRQITSGK</sequence>
<evidence type="ECO:0000313" key="2">
    <source>
        <dbReference type="EMBL" id="SUD30377.1"/>
    </source>
</evidence>
<name>A0A379IBZ3_PSEFL</name>
<keyword evidence="1" id="KW-0732">Signal</keyword>
<evidence type="ECO:0000256" key="1">
    <source>
        <dbReference type="SAM" id="SignalP"/>
    </source>
</evidence>
<dbReference type="EMBL" id="UGUS01000002">
    <property type="protein sequence ID" value="SUD30377.1"/>
    <property type="molecule type" value="Genomic_DNA"/>
</dbReference>
<dbReference type="KEGG" id="pfn:HZ99_00355"/>
<organism evidence="2 3">
    <name type="scientific">Pseudomonas fluorescens</name>
    <dbReference type="NCBI Taxonomy" id="294"/>
    <lineage>
        <taxon>Bacteria</taxon>
        <taxon>Pseudomonadati</taxon>
        <taxon>Pseudomonadota</taxon>
        <taxon>Gammaproteobacteria</taxon>
        <taxon>Pseudomonadales</taxon>
        <taxon>Pseudomonadaceae</taxon>
        <taxon>Pseudomonas</taxon>
    </lineage>
</organism>
<dbReference type="RefSeq" id="WP_038440441.1">
    <property type="nucleotide sequence ID" value="NZ_CP008896.1"/>
</dbReference>